<feature type="transmembrane region" description="Helical" evidence="6">
    <location>
        <begin position="57"/>
        <end position="76"/>
    </location>
</feature>
<protein>
    <recommendedName>
        <fullName evidence="5">Transmembrane protein 254</fullName>
    </recommendedName>
</protein>
<name>A0A1X7VQ93_AMPQE</name>
<dbReference type="InParanoid" id="A0A1X7VQ93"/>
<dbReference type="eggNOG" id="ENOG502S4F5">
    <property type="taxonomic scope" value="Eukaryota"/>
</dbReference>
<reference evidence="7" key="1">
    <citation type="submission" date="2017-05" db="UniProtKB">
        <authorList>
            <consortium name="EnsemblMetazoa"/>
        </authorList>
    </citation>
    <scope>IDENTIFICATION</scope>
</reference>
<keyword evidence="3 6" id="KW-1133">Transmembrane helix</keyword>
<feature type="transmembrane region" description="Helical" evidence="6">
    <location>
        <begin position="7"/>
        <end position="26"/>
    </location>
</feature>
<comment type="subcellular location">
    <subcellularLocation>
        <location evidence="1">Membrane</location>
        <topology evidence="1">Multi-pass membrane protein</topology>
    </subcellularLocation>
</comment>
<proteinExistence type="predicted"/>
<accession>A0A1X7VQ93</accession>
<dbReference type="Pfam" id="PF14934">
    <property type="entry name" value="TMEM254"/>
    <property type="match status" value="1"/>
</dbReference>
<dbReference type="PANTHER" id="PTHR34104">
    <property type="entry name" value="TRANSMEMBRANE PROTEIN 254"/>
    <property type="match status" value="1"/>
</dbReference>
<evidence type="ECO:0000256" key="2">
    <source>
        <dbReference type="ARBA" id="ARBA00022692"/>
    </source>
</evidence>
<sequence length="115" mass="13276">MALTFRVSKWYSYLGVFVGLGLQHLVVFNPSVIPYDSLGPFGSFLHYLAYSQHRMMLIGYCIAWLVHAGEAAYAFILTRRHNLSVMDSFLWTLQTFLLGFSSLIPLKRILKKREQ</sequence>
<evidence type="ECO:0000256" key="4">
    <source>
        <dbReference type="ARBA" id="ARBA00023136"/>
    </source>
</evidence>
<evidence type="ECO:0000256" key="3">
    <source>
        <dbReference type="ARBA" id="ARBA00022989"/>
    </source>
</evidence>
<evidence type="ECO:0000256" key="1">
    <source>
        <dbReference type="ARBA" id="ARBA00004141"/>
    </source>
</evidence>
<keyword evidence="2 6" id="KW-0812">Transmembrane</keyword>
<dbReference type="PANTHER" id="PTHR34104:SF3">
    <property type="entry name" value="TRANSMEMBRANE PROTEIN 254"/>
    <property type="match status" value="1"/>
</dbReference>
<evidence type="ECO:0000313" key="7">
    <source>
        <dbReference type="EnsemblMetazoa" id="Aqu2.1.42247_001"/>
    </source>
</evidence>
<organism evidence="7">
    <name type="scientific">Amphimedon queenslandica</name>
    <name type="common">Sponge</name>
    <dbReference type="NCBI Taxonomy" id="400682"/>
    <lineage>
        <taxon>Eukaryota</taxon>
        <taxon>Metazoa</taxon>
        <taxon>Porifera</taxon>
        <taxon>Demospongiae</taxon>
        <taxon>Heteroscleromorpha</taxon>
        <taxon>Haplosclerida</taxon>
        <taxon>Niphatidae</taxon>
        <taxon>Amphimedon</taxon>
    </lineage>
</organism>
<dbReference type="STRING" id="400682.A0A1X7VQ93"/>
<keyword evidence="4 6" id="KW-0472">Membrane</keyword>
<dbReference type="OMA" id="ACMAFRT"/>
<dbReference type="GO" id="GO:0016020">
    <property type="term" value="C:membrane"/>
    <property type="evidence" value="ECO:0007669"/>
    <property type="project" value="UniProtKB-SubCell"/>
</dbReference>
<evidence type="ECO:0000256" key="6">
    <source>
        <dbReference type="SAM" id="Phobius"/>
    </source>
</evidence>
<dbReference type="OrthoDB" id="9984821at2759"/>
<dbReference type="EnsemblMetazoa" id="Aqu2.1.42247_001">
    <property type="protein sequence ID" value="Aqu2.1.42247_001"/>
    <property type="gene ID" value="Aqu2.1.42247"/>
</dbReference>
<dbReference type="InterPro" id="IPR028110">
    <property type="entry name" value="TMEM254"/>
</dbReference>
<evidence type="ECO:0000256" key="5">
    <source>
        <dbReference type="ARBA" id="ARBA00034834"/>
    </source>
</evidence>
<dbReference type="AlphaFoldDB" id="A0A1X7VQ93"/>